<accession>A0AAW2VQE9</accession>
<feature type="region of interest" description="Disordered" evidence="1">
    <location>
        <begin position="1"/>
        <end position="33"/>
    </location>
</feature>
<keyword evidence="2" id="KW-1133">Transmembrane helix</keyword>
<reference evidence="3" key="1">
    <citation type="submission" date="2020-06" db="EMBL/GenBank/DDBJ databases">
        <authorList>
            <person name="Li T."/>
            <person name="Hu X."/>
            <person name="Zhang T."/>
            <person name="Song X."/>
            <person name="Zhang H."/>
            <person name="Dai N."/>
            <person name="Sheng W."/>
            <person name="Hou X."/>
            <person name="Wei L."/>
        </authorList>
    </citation>
    <scope>NUCLEOTIDE SEQUENCE</scope>
    <source>
        <strain evidence="3">G02</strain>
        <tissue evidence="3">Leaf</tissue>
    </source>
</reference>
<organism evidence="3">
    <name type="scientific">Sesamum radiatum</name>
    <name type="common">Black benniseed</name>
    <dbReference type="NCBI Taxonomy" id="300843"/>
    <lineage>
        <taxon>Eukaryota</taxon>
        <taxon>Viridiplantae</taxon>
        <taxon>Streptophyta</taxon>
        <taxon>Embryophyta</taxon>
        <taxon>Tracheophyta</taxon>
        <taxon>Spermatophyta</taxon>
        <taxon>Magnoliopsida</taxon>
        <taxon>eudicotyledons</taxon>
        <taxon>Gunneridae</taxon>
        <taxon>Pentapetalae</taxon>
        <taxon>asterids</taxon>
        <taxon>lamiids</taxon>
        <taxon>Lamiales</taxon>
        <taxon>Pedaliaceae</taxon>
        <taxon>Sesamum</taxon>
    </lineage>
</organism>
<proteinExistence type="predicted"/>
<dbReference type="GO" id="GO:0009535">
    <property type="term" value="C:chloroplast thylakoid membrane"/>
    <property type="evidence" value="ECO:0007669"/>
    <property type="project" value="TreeGrafter"/>
</dbReference>
<dbReference type="PANTHER" id="PTHR35733">
    <property type="entry name" value="OS02G0307800 PROTEIN"/>
    <property type="match status" value="1"/>
</dbReference>
<keyword evidence="2" id="KW-0812">Transmembrane</keyword>
<reference evidence="3" key="2">
    <citation type="journal article" date="2024" name="Plant">
        <title>Genomic evolution and insights into agronomic trait innovations of Sesamum species.</title>
        <authorList>
            <person name="Miao H."/>
            <person name="Wang L."/>
            <person name="Qu L."/>
            <person name="Liu H."/>
            <person name="Sun Y."/>
            <person name="Le M."/>
            <person name="Wang Q."/>
            <person name="Wei S."/>
            <person name="Zheng Y."/>
            <person name="Lin W."/>
            <person name="Duan Y."/>
            <person name="Cao H."/>
            <person name="Xiong S."/>
            <person name="Wang X."/>
            <person name="Wei L."/>
            <person name="Li C."/>
            <person name="Ma Q."/>
            <person name="Ju M."/>
            <person name="Zhao R."/>
            <person name="Li G."/>
            <person name="Mu C."/>
            <person name="Tian Q."/>
            <person name="Mei H."/>
            <person name="Zhang T."/>
            <person name="Gao T."/>
            <person name="Zhang H."/>
        </authorList>
    </citation>
    <scope>NUCLEOTIDE SEQUENCE</scope>
    <source>
        <strain evidence="3">G02</strain>
    </source>
</reference>
<dbReference type="EMBL" id="JACGWJ010000003">
    <property type="protein sequence ID" value="KAL0431000.1"/>
    <property type="molecule type" value="Genomic_DNA"/>
</dbReference>
<keyword evidence="2" id="KW-0472">Membrane</keyword>
<evidence type="ECO:0000313" key="3">
    <source>
        <dbReference type="EMBL" id="KAL0431000.1"/>
    </source>
</evidence>
<evidence type="ECO:0000256" key="2">
    <source>
        <dbReference type="SAM" id="Phobius"/>
    </source>
</evidence>
<gene>
    <name evidence="3" type="ORF">Sradi_0726000</name>
</gene>
<evidence type="ECO:0000256" key="1">
    <source>
        <dbReference type="SAM" id="MobiDB-lite"/>
    </source>
</evidence>
<comment type="caution">
    <text evidence="3">The sequence shown here is derived from an EMBL/GenBank/DDBJ whole genome shotgun (WGS) entry which is preliminary data.</text>
</comment>
<dbReference type="PANTHER" id="PTHR35733:SF1">
    <property type="entry name" value="OS02G0307800 PROTEIN"/>
    <property type="match status" value="1"/>
</dbReference>
<dbReference type="Pfam" id="PF11282">
    <property type="entry name" value="DUF3082"/>
    <property type="match status" value="1"/>
</dbReference>
<sequence>MDPAGSEGAKRTGANGTRLQEGNMRFRSAGATKSVQEEALQSLKAVSKSPVKSKTLSPDQALLGALIAVVFGVLLYKFTTSIEYTPNHQKLLDNYSVKISPFDGILSENGKRLRTCIKRKKKKATK</sequence>
<protein>
    <submittedName>
        <fullName evidence="3">Uncharacterized protein</fullName>
    </submittedName>
</protein>
<name>A0AAW2VQE9_SESRA</name>
<feature type="transmembrane region" description="Helical" evidence="2">
    <location>
        <begin position="61"/>
        <end position="79"/>
    </location>
</feature>
<dbReference type="AlphaFoldDB" id="A0AAW2VQE9"/>
<dbReference type="InterPro" id="IPR021434">
    <property type="entry name" value="DUF3082"/>
</dbReference>